<dbReference type="Pfam" id="PF17854">
    <property type="entry name" value="FtsK_alpha"/>
    <property type="match status" value="1"/>
</dbReference>
<dbReference type="Gene3D" id="3.40.50.300">
    <property type="entry name" value="P-loop containing nucleotide triphosphate hydrolases"/>
    <property type="match status" value="1"/>
</dbReference>
<dbReference type="SUPFAM" id="SSF46785">
    <property type="entry name" value="Winged helix' DNA-binding domain"/>
    <property type="match status" value="1"/>
</dbReference>
<keyword evidence="6" id="KW-0472">Membrane</keyword>
<feature type="transmembrane region" description="Helical" evidence="6">
    <location>
        <begin position="88"/>
        <end position="105"/>
    </location>
</feature>
<dbReference type="PANTHER" id="PTHR22683:SF41">
    <property type="entry name" value="DNA TRANSLOCASE FTSK"/>
    <property type="match status" value="1"/>
</dbReference>
<evidence type="ECO:0000256" key="4">
    <source>
        <dbReference type="ARBA" id="ARBA00023125"/>
    </source>
</evidence>
<dbReference type="SUPFAM" id="SSF52540">
    <property type="entry name" value="P-loop containing nucleoside triphosphate hydrolases"/>
    <property type="match status" value="1"/>
</dbReference>
<dbReference type="Proteomes" id="UP000231388">
    <property type="component" value="Unassembled WGS sequence"/>
</dbReference>
<dbReference type="GO" id="GO:0005524">
    <property type="term" value="F:ATP binding"/>
    <property type="evidence" value="ECO:0007669"/>
    <property type="project" value="UniProtKB-UniRule"/>
</dbReference>
<evidence type="ECO:0000256" key="6">
    <source>
        <dbReference type="SAM" id="Phobius"/>
    </source>
</evidence>
<dbReference type="Pfam" id="PF09397">
    <property type="entry name" value="FtsK_gamma"/>
    <property type="match status" value="1"/>
</dbReference>
<feature type="transmembrane region" description="Helical" evidence="6">
    <location>
        <begin position="125"/>
        <end position="147"/>
    </location>
</feature>
<dbReference type="InterPro" id="IPR002543">
    <property type="entry name" value="FtsK_dom"/>
</dbReference>
<evidence type="ECO:0000259" key="7">
    <source>
        <dbReference type="PROSITE" id="PS50901"/>
    </source>
</evidence>
<dbReference type="Gene3D" id="1.10.10.10">
    <property type="entry name" value="Winged helix-like DNA-binding domain superfamily/Winged helix DNA-binding domain"/>
    <property type="match status" value="1"/>
</dbReference>
<organism evidence="8 9">
    <name type="scientific">candidate division WWE3 bacterium CG23_combo_of_CG06-09_8_20_14_all_40_14</name>
    <dbReference type="NCBI Taxonomy" id="1975095"/>
    <lineage>
        <taxon>Bacteria</taxon>
        <taxon>Katanobacteria</taxon>
    </lineage>
</organism>
<evidence type="ECO:0000256" key="5">
    <source>
        <dbReference type="PROSITE-ProRule" id="PRU00289"/>
    </source>
</evidence>
<gene>
    <name evidence="8" type="ORF">COX53_02800</name>
</gene>
<evidence type="ECO:0000313" key="8">
    <source>
        <dbReference type="EMBL" id="PIP04404.1"/>
    </source>
</evidence>
<evidence type="ECO:0000313" key="9">
    <source>
        <dbReference type="Proteomes" id="UP000231388"/>
    </source>
</evidence>
<evidence type="ECO:0000256" key="2">
    <source>
        <dbReference type="ARBA" id="ARBA00022741"/>
    </source>
</evidence>
<dbReference type="SMART" id="SM00843">
    <property type="entry name" value="Ftsk_gamma"/>
    <property type="match status" value="1"/>
</dbReference>
<accession>A0A2G9XBR0</accession>
<dbReference type="SMART" id="SM00382">
    <property type="entry name" value="AAA"/>
    <property type="match status" value="1"/>
</dbReference>
<dbReference type="EMBL" id="PCQY01000032">
    <property type="protein sequence ID" value="PIP04404.1"/>
    <property type="molecule type" value="Genomic_DNA"/>
</dbReference>
<keyword evidence="6" id="KW-0812">Transmembrane</keyword>
<feature type="transmembrane region" description="Helical" evidence="6">
    <location>
        <begin position="56"/>
        <end position="76"/>
    </location>
</feature>
<evidence type="ECO:0000256" key="1">
    <source>
        <dbReference type="ARBA" id="ARBA00006474"/>
    </source>
</evidence>
<dbReference type="InterPro" id="IPR027417">
    <property type="entry name" value="P-loop_NTPase"/>
</dbReference>
<dbReference type="Pfam" id="PF01580">
    <property type="entry name" value="FtsK_SpoIIIE"/>
    <property type="match status" value="1"/>
</dbReference>
<dbReference type="InterPro" id="IPR036388">
    <property type="entry name" value="WH-like_DNA-bd_sf"/>
</dbReference>
<name>A0A2G9XBR0_UNCKA</name>
<proteinExistence type="inferred from homology"/>
<dbReference type="InterPro" id="IPR050206">
    <property type="entry name" value="FtsK/SpoIIIE/SftA"/>
</dbReference>
<dbReference type="GO" id="GO:0003677">
    <property type="term" value="F:DNA binding"/>
    <property type="evidence" value="ECO:0007669"/>
    <property type="project" value="UniProtKB-KW"/>
</dbReference>
<feature type="binding site" evidence="5">
    <location>
        <begin position="396"/>
        <end position="403"/>
    </location>
    <ligand>
        <name>ATP</name>
        <dbReference type="ChEBI" id="CHEBI:30616"/>
    </ligand>
</feature>
<keyword evidence="2 5" id="KW-0547">Nucleotide-binding</keyword>
<evidence type="ECO:0000256" key="3">
    <source>
        <dbReference type="ARBA" id="ARBA00022840"/>
    </source>
</evidence>
<keyword evidence="6" id="KW-1133">Transmembrane helix</keyword>
<comment type="similarity">
    <text evidence="1">Belongs to the FtsK/SpoIIIE/SftA family.</text>
</comment>
<dbReference type="InterPro" id="IPR003593">
    <property type="entry name" value="AAA+_ATPase"/>
</dbReference>
<protein>
    <submittedName>
        <fullName evidence="8">DNA translocase FtsK</fullName>
    </submittedName>
</protein>
<dbReference type="AlphaFoldDB" id="A0A2G9XBR0"/>
<dbReference type="InterPro" id="IPR041027">
    <property type="entry name" value="FtsK_alpha"/>
</dbReference>
<feature type="domain" description="FtsK" evidence="7">
    <location>
        <begin position="379"/>
        <end position="566"/>
    </location>
</feature>
<dbReference type="PROSITE" id="PS50901">
    <property type="entry name" value="FTSK"/>
    <property type="match status" value="1"/>
</dbReference>
<dbReference type="InterPro" id="IPR036390">
    <property type="entry name" value="WH_DNA-bd_sf"/>
</dbReference>
<dbReference type="PANTHER" id="PTHR22683">
    <property type="entry name" value="SPORULATION PROTEIN RELATED"/>
    <property type="match status" value="1"/>
</dbReference>
<comment type="caution">
    <text evidence="8">The sequence shown here is derived from an EMBL/GenBank/DDBJ whole genome shotgun (WGS) entry which is preliminary data.</text>
</comment>
<dbReference type="Gene3D" id="3.30.980.40">
    <property type="match status" value="1"/>
</dbReference>
<dbReference type="CDD" id="cd01127">
    <property type="entry name" value="TrwB_TraG_TraD_VirD4"/>
    <property type="match status" value="1"/>
</dbReference>
<reference evidence="8 9" key="1">
    <citation type="submission" date="2017-09" db="EMBL/GenBank/DDBJ databases">
        <title>Depth-based differentiation of microbial function through sediment-hosted aquifers and enrichment of novel symbionts in the deep terrestrial subsurface.</title>
        <authorList>
            <person name="Probst A.J."/>
            <person name="Ladd B."/>
            <person name="Jarett J.K."/>
            <person name="Geller-Mcgrath D.E."/>
            <person name="Sieber C.M."/>
            <person name="Emerson J.B."/>
            <person name="Anantharaman K."/>
            <person name="Thomas B.C."/>
            <person name="Malmstrom R."/>
            <person name="Stieglmeier M."/>
            <person name="Klingl A."/>
            <person name="Woyke T."/>
            <person name="Ryan C.M."/>
            <person name="Banfield J.F."/>
        </authorList>
    </citation>
    <scope>NUCLEOTIDE SEQUENCE [LARGE SCALE GENOMIC DNA]</scope>
    <source>
        <strain evidence="8">CG23_combo_of_CG06-09_8_20_14_all_40_14</strain>
    </source>
</reference>
<dbReference type="InterPro" id="IPR018541">
    <property type="entry name" value="Ftsk_gamma"/>
</dbReference>
<keyword evidence="3 5" id="KW-0067">ATP-binding</keyword>
<keyword evidence="4" id="KW-0238">DNA-binding</keyword>
<sequence>MGRRRKKRSLKLKIEKDVLLSLISVFLLLLAGVLFVSLFAQVGSLTSVIKEIMGEVFGSTAFFIPLFLAYLALVLIRTFRFRLLQTRLLLGVFLFYISTLGLLSEKAGFVGVKVFNTAAQALSKAGAFVCFFGFFIISLILVFNISLDSLFSLLEKIFPKISNVKFKMAFPFKFVLNKKELSVEETSSSRETSEKDFEEEGEEEFKVVPNIAEPIISGGYAKAGKLEYFPPVKSSIPYPDRVWEYPPLDVLADVPSTAADRGNVKERAQTIEKTLESFGIRSRIVEINMGPTVTQYALEAAKGTKIARITNLANDLALSLASPNGMVRIEAPIPGKSLIGIEVPNFSPALVTLKNVLTSDIMKNAKSKLAVSLGLDVSGKPFIADIGKMPHVLIAGSTGSGKSVLLNSFISTLLFRCSPNECKFILIDPKRVEFASYADIPHLLTPVIVEPEKAVPALKWAVMEMDRRYKLFEHAKVRNVDAYNEMSGFQALPYVIVFVDELAELMSLSKTDVEKSVCRLAQKSRATGIHLILATQRPSVDVLTGLIKANIPCRISFNVTSQVDSRVIIDMAGAEKLLGRGDMLYVPPDASKPIRLQGSYISDSEIEQLSVFLRNADVMPEYLNEVTESSIKKGMGVVASSEEGSVFRDAVEVVVQYGKASSSLLQRKLSIGYAKAARLLDEMEEKGIVSAQEGSKPREVLINDSSDVFGDED</sequence>